<dbReference type="SUPFAM" id="SSF103088">
    <property type="entry name" value="OmpA-like"/>
    <property type="match status" value="1"/>
</dbReference>
<dbReference type="SUPFAM" id="SSF103647">
    <property type="entry name" value="TSP type-3 repeat"/>
    <property type="match status" value="1"/>
</dbReference>
<dbReference type="GO" id="GO:0005509">
    <property type="term" value="F:calcium ion binding"/>
    <property type="evidence" value="ECO:0007669"/>
    <property type="project" value="InterPro"/>
</dbReference>
<keyword evidence="3 4" id="KW-0472">Membrane</keyword>
<keyword evidence="2 6" id="KW-0732">Signal</keyword>
<evidence type="ECO:0000256" key="2">
    <source>
        <dbReference type="ARBA" id="ARBA00022729"/>
    </source>
</evidence>
<feature type="domain" description="OmpA-like" evidence="7">
    <location>
        <begin position="143"/>
        <end position="265"/>
    </location>
</feature>
<name>A0A239DXJ1_9BACT</name>
<dbReference type="Pfam" id="PF00691">
    <property type="entry name" value="OmpA"/>
    <property type="match status" value="1"/>
</dbReference>
<dbReference type="InterPro" id="IPR006664">
    <property type="entry name" value="OMP_bac"/>
</dbReference>
<evidence type="ECO:0000256" key="5">
    <source>
        <dbReference type="SAM" id="MobiDB-lite"/>
    </source>
</evidence>
<evidence type="ECO:0000256" key="4">
    <source>
        <dbReference type="PROSITE-ProRule" id="PRU00473"/>
    </source>
</evidence>
<evidence type="ECO:0000313" key="8">
    <source>
        <dbReference type="EMBL" id="SNS36433.1"/>
    </source>
</evidence>
<reference evidence="9" key="1">
    <citation type="submission" date="2017-06" db="EMBL/GenBank/DDBJ databases">
        <authorList>
            <person name="Varghese N."/>
            <person name="Submissions S."/>
        </authorList>
    </citation>
    <scope>NUCLEOTIDE SEQUENCE [LARGE SCALE GENOMIC DNA]</scope>
    <source>
        <strain evidence="9">NKM1</strain>
    </source>
</reference>
<evidence type="ECO:0000259" key="7">
    <source>
        <dbReference type="PROSITE" id="PS51123"/>
    </source>
</evidence>
<dbReference type="Proteomes" id="UP000198432">
    <property type="component" value="Unassembled WGS sequence"/>
</dbReference>
<dbReference type="InterPro" id="IPR036737">
    <property type="entry name" value="OmpA-like_sf"/>
</dbReference>
<gene>
    <name evidence="8" type="ORF">SAMN06296052_105146</name>
</gene>
<protein>
    <submittedName>
        <fullName evidence="8">Thrombospondin type 3 repeat-containing protein</fullName>
    </submittedName>
</protein>
<sequence length="557" mass="62113">MKKRIRSTPYLLFLLVILTMLGVTACRNSDSPSATEAIQETGVRELPDGQQVTKEGSSIVATQDTTAHETADKEIQNDAWGFLTDTTDSDNDGVLNFKDLCPEDAGGGKYGCPDTDGDGLIDIWDVCPIVAGLSEREGCPEPDEETKRLIEEKVRIEFEQDLLQEPYKILLDSLAVEMIHSSDFGLIIQGGAEQVDSVVYNLALSNARAQKVKDYLVQQGVDDSLITIYGTPQYIERELVYGNTKYNKYDGPMKRRVSFYFWNNTLDPVDEYYGGLTEEELSFGFGEEDAWGEGLGFGDDTDSNVDISIEEEISVPPSKQEPNIYKIEKGNLAHFVPSPMKVDSTVLVSLVISKGLPVDKLIKSLTNTTTFKVNPDTSRLIVKKGIEVSRQMKARFFAVDGAAFRIKLQSEEIQQVELGHAAETKWVWSVTPLKAGKHNLIMKASIMFYDFGEKVWREFDVYDGVVPVVAVEGTNMVAGIDNLKLAPGSNATTITEPEKEPSKWKKFSVFMKDNWEWIAGVLAMIGGAATWTYSTFFKQKEPAPEVNQPRVRRRKVI</sequence>
<dbReference type="InterPro" id="IPR003367">
    <property type="entry name" value="Thrombospondin_3-like_rpt"/>
</dbReference>
<dbReference type="PROSITE" id="PS00018">
    <property type="entry name" value="EF_HAND_1"/>
    <property type="match status" value="1"/>
</dbReference>
<dbReference type="GO" id="GO:0016020">
    <property type="term" value="C:membrane"/>
    <property type="evidence" value="ECO:0007669"/>
    <property type="project" value="UniProtKB-SubCell"/>
</dbReference>
<dbReference type="Gene3D" id="4.10.1080.10">
    <property type="entry name" value="TSP type-3 repeat"/>
    <property type="match status" value="1"/>
</dbReference>
<organism evidence="8 9">
    <name type="scientific">Pontibacter ummariensis</name>
    <dbReference type="NCBI Taxonomy" id="1610492"/>
    <lineage>
        <taxon>Bacteria</taxon>
        <taxon>Pseudomonadati</taxon>
        <taxon>Bacteroidota</taxon>
        <taxon>Cytophagia</taxon>
        <taxon>Cytophagales</taxon>
        <taxon>Hymenobacteraceae</taxon>
        <taxon>Pontibacter</taxon>
    </lineage>
</organism>
<accession>A0A239DXJ1</accession>
<dbReference type="AlphaFoldDB" id="A0A239DXJ1"/>
<dbReference type="PROSITE" id="PS51123">
    <property type="entry name" value="OMPA_2"/>
    <property type="match status" value="1"/>
</dbReference>
<dbReference type="GO" id="GO:0007155">
    <property type="term" value="P:cell adhesion"/>
    <property type="evidence" value="ECO:0007669"/>
    <property type="project" value="InterPro"/>
</dbReference>
<proteinExistence type="predicted"/>
<evidence type="ECO:0000313" key="9">
    <source>
        <dbReference type="Proteomes" id="UP000198432"/>
    </source>
</evidence>
<comment type="subcellular location">
    <subcellularLocation>
        <location evidence="1">Membrane</location>
    </subcellularLocation>
</comment>
<evidence type="ECO:0000256" key="1">
    <source>
        <dbReference type="ARBA" id="ARBA00004370"/>
    </source>
</evidence>
<feature type="chain" id="PRO_5012421394" evidence="6">
    <location>
        <begin position="26"/>
        <end position="557"/>
    </location>
</feature>
<dbReference type="InterPro" id="IPR018247">
    <property type="entry name" value="EF_Hand_1_Ca_BS"/>
</dbReference>
<feature type="signal peptide" evidence="6">
    <location>
        <begin position="1"/>
        <end position="25"/>
    </location>
</feature>
<dbReference type="RefSeq" id="WP_089318570.1">
    <property type="nucleotide sequence ID" value="NZ_FZOQ01000005.1"/>
</dbReference>
<keyword evidence="9" id="KW-1185">Reference proteome</keyword>
<feature type="region of interest" description="Disordered" evidence="5">
    <location>
        <begin position="48"/>
        <end position="72"/>
    </location>
</feature>
<dbReference type="Gene3D" id="3.30.1330.60">
    <property type="entry name" value="OmpA-like domain"/>
    <property type="match status" value="1"/>
</dbReference>
<dbReference type="InterPro" id="IPR028974">
    <property type="entry name" value="TSP_type-3_rpt"/>
</dbReference>
<feature type="compositionally biased region" description="Polar residues" evidence="5">
    <location>
        <begin position="50"/>
        <end position="65"/>
    </location>
</feature>
<dbReference type="PROSITE" id="PS51257">
    <property type="entry name" value="PROKAR_LIPOPROTEIN"/>
    <property type="match status" value="1"/>
</dbReference>
<dbReference type="PRINTS" id="PR01021">
    <property type="entry name" value="OMPADOMAIN"/>
</dbReference>
<evidence type="ECO:0000256" key="3">
    <source>
        <dbReference type="ARBA" id="ARBA00023136"/>
    </source>
</evidence>
<dbReference type="InterPro" id="IPR006665">
    <property type="entry name" value="OmpA-like"/>
</dbReference>
<dbReference type="OrthoDB" id="983203at2"/>
<dbReference type="EMBL" id="FZOQ01000005">
    <property type="protein sequence ID" value="SNS36433.1"/>
    <property type="molecule type" value="Genomic_DNA"/>
</dbReference>
<dbReference type="Pfam" id="PF02412">
    <property type="entry name" value="TSP_3"/>
    <property type="match status" value="2"/>
</dbReference>
<evidence type="ECO:0000256" key="6">
    <source>
        <dbReference type="SAM" id="SignalP"/>
    </source>
</evidence>